<evidence type="ECO:0000313" key="4">
    <source>
        <dbReference type="EMBL" id="PMP84220.1"/>
    </source>
</evidence>
<feature type="coiled-coil region" evidence="1">
    <location>
        <begin position="36"/>
        <end position="63"/>
    </location>
</feature>
<dbReference type="SUPFAM" id="SSF68912">
    <property type="entry name" value="Rho N-terminal domain-like"/>
    <property type="match status" value="1"/>
</dbReference>
<feature type="domain" description="Rho termination factor-like N-terminal" evidence="2">
    <location>
        <begin position="3"/>
        <end position="45"/>
    </location>
</feature>
<dbReference type="EMBL" id="PNIX01000027">
    <property type="protein sequence ID" value="PMP84220.1"/>
    <property type="molecule type" value="Genomic_DNA"/>
</dbReference>
<dbReference type="Proteomes" id="UP000236910">
    <property type="component" value="Unassembled WGS sequence"/>
</dbReference>
<sequence>MENLNKLKRKELLRLAKLHGIKNRNKMKKEELIKAIKKAKKPLEELKAIEEKLRKELQEKTGETHLIIIPKEPGYAFVNWEVKEESGTGILKVFEDKHEKFEIQVNIEHGKSYVRVEEDKKIKAVLGIEKNGKFAKIIESNEIIIPTTKRTEGKAEFVDIRTLKKAKPQKVEKDKMKEVINEEIKTAREIKYLRYKREGQ</sequence>
<name>A0A2J6WEY9_9BACT</name>
<dbReference type="AlphaFoldDB" id="A0A2J6WEY9"/>
<comment type="caution">
    <text evidence="3">The sequence shown here is derived from an EMBL/GenBank/DDBJ whole genome shotgun (WGS) entry which is preliminary data.</text>
</comment>
<dbReference type="Pfam" id="PF07498">
    <property type="entry name" value="Rho_N"/>
    <property type="match status" value="1"/>
</dbReference>
<evidence type="ECO:0000313" key="5">
    <source>
        <dbReference type="Proteomes" id="UP000236910"/>
    </source>
</evidence>
<reference evidence="5 6" key="1">
    <citation type="submission" date="2018-01" db="EMBL/GenBank/DDBJ databases">
        <title>Metagenomic assembled genomes from two thermal pools in the Uzon Caldera, Kamchatka, Russia.</title>
        <authorList>
            <person name="Wilkins L."/>
            <person name="Ettinger C."/>
        </authorList>
    </citation>
    <scope>NUCLEOTIDE SEQUENCE [LARGE SCALE GENOMIC DNA]</scope>
    <source>
        <strain evidence="4">ARK-10</strain>
        <strain evidence="3">ZAV-07</strain>
    </source>
</reference>
<dbReference type="GO" id="GO:0006353">
    <property type="term" value="P:DNA-templated transcription termination"/>
    <property type="evidence" value="ECO:0007669"/>
    <property type="project" value="InterPro"/>
</dbReference>
<organism evidence="3 6">
    <name type="scientific">Caldisericum exile</name>
    <dbReference type="NCBI Taxonomy" id="693075"/>
    <lineage>
        <taxon>Bacteria</taxon>
        <taxon>Pseudomonadati</taxon>
        <taxon>Caldisericota/Cryosericota group</taxon>
        <taxon>Caldisericota</taxon>
        <taxon>Caldisericia</taxon>
        <taxon>Caldisericales</taxon>
        <taxon>Caldisericaceae</taxon>
        <taxon>Caldisericum</taxon>
    </lineage>
</organism>
<evidence type="ECO:0000313" key="6">
    <source>
        <dbReference type="Proteomes" id="UP000237040"/>
    </source>
</evidence>
<evidence type="ECO:0000313" key="3">
    <source>
        <dbReference type="EMBL" id="PMP68026.1"/>
    </source>
</evidence>
<protein>
    <recommendedName>
        <fullName evidence="2">Rho termination factor-like N-terminal domain-containing protein</fullName>
    </recommendedName>
</protein>
<dbReference type="Proteomes" id="UP000237040">
    <property type="component" value="Unassembled WGS sequence"/>
</dbReference>
<keyword evidence="1" id="KW-0175">Coiled coil</keyword>
<dbReference type="InterPro" id="IPR011112">
    <property type="entry name" value="Rho-like_N"/>
</dbReference>
<evidence type="ECO:0000256" key="1">
    <source>
        <dbReference type="SAM" id="Coils"/>
    </source>
</evidence>
<accession>A0A2J6WEY9</accession>
<proteinExistence type="predicted"/>
<dbReference type="RefSeq" id="WP_416084871.1">
    <property type="nucleotide sequence ID" value="NZ_JBNATC010000002.1"/>
</dbReference>
<dbReference type="SMART" id="SM00959">
    <property type="entry name" value="Rho_N"/>
    <property type="match status" value="1"/>
</dbReference>
<dbReference type="EMBL" id="PNIL01000030">
    <property type="protein sequence ID" value="PMP68026.1"/>
    <property type="molecule type" value="Genomic_DNA"/>
</dbReference>
<gene>
    <name evidence="4" type="ORF">C0175_00415</name>
    <name evidence="3" type="ORF">C0189_02225</name>
</gene>
<evidence type="ECO:0000259" key="2">
    <source>
        <dbReference type="SMART" id="SM00959"/>
    </source>
</evidence>
<dbReference type="InterPro" id="IPR036269">
    <property type="entry name" value="Rho_N_sf"/>
</dbReference>